<dbReference type="Proteomes" id="UP000242715">
    <property type="component" value="Unassembled WGS sequence"/>
</dbReference>
<reference evidence="3" key="1">
    <citation type="journal article" date="2017" name="Front. Plant Sci.">
        <title>Climate Clever Clovers: New Paradigm to Reduce the Environmental Footprint of Ruminants by Breeding Low Methanogenic Forages Utilizing Haplotype Variation.</title>
        <authorList>
            <person name="Kaur P."/>
            <person name="Appels R."/>
            <person name="Bayer P.E."/>
            <person name="Keeble-Gagnere G."/>
            <person name="Wang J."/>
            <person name="Hirakawa H."/>
            <person name="Shirasawa K."/>
            <person name="Vercoe P."/>
            <person name="Stefanova K."/>
            <person name="Durmic Z."/>
            <person name="Nichols P."/>
            <person name="Revell C."/>
            <person name="Isobe S.N."/>
            <person name="Edwards D."/>
            <person name="Erskine W."/>
        </authorList>
    </citation>
    <scope>NUCLEOTIDE SEQUENCE [LARGE SCALE GENOMIC DNA]</scope>
    <source>
        <strain evidence="3">cv. Daliak</strain>
    </source>
</reference>
<evidence type="ECO:0000256" key="1">
    <source>
        <dbReference type="SAM" id="MobiDB-lite"/>
    </source>
</evidence>
<organism evidence="2 3">
    <name type="scientific">Trifolium subterraneum</name>
    <name type="common">Subterranean clover</name>
    <dbReference type="NCBI Taxonomy" id="3900"/>
    <lineage>
        <taxon>Eukaryota</taxon>
        <taxon>Viridiplantae</taxon>
        <taxon>Streptophyta</taxon>
        <taxon>Embryophyta</taxon>
        <taxon>Tracheophyta</taxon>
        <taxon>Spermatophyta</taxon>
        <taxon>Magnoliopsida</taxon>
        <taxon>eudicotyledons</taxon>
        <taxon>Gunneridae</taxon>
        <taxon>Pentapetalae</taxon>
        <taxon>rosids</taxon>
        <taxon>fabids</taxon>
        <taxon>Fabales</taxon>
        <taxon>Fabaceae</taxon>
        <taxon>Papilionoideae</taxon>
        <taxon>50 kb inversion clade</taxon>
        <taxon>NPAAA clade</taxon>
        <taxon>Hologalegina</taxon>
        <taxon>IRL clade</taxon>
        <taxon>Trifolieae</taxon>
        <taxon>Trifolium</taxon>
    </lineage>
</organism>
<feature type="region of interest" description="Disordered" evidence="1">
    <location>
        <begin position="1"/>
        <end position="24"/>
    </location>
</feature>
<name>A0A2Z6MF34_TRISU</name>
<accession>A0A2Z6MF34</accession>
<sequence>MVLPKVTSTVVGTTNRTTSVRGQGDSGRMALCCNNVTVVGIVVWRRQRTMVGTSVW</sequence>
<protein>
    <submittedName>
        <fullName evidence="2">Uncharacterized protein</fullName>
    </submittedName>
</protein>
<feature type="compositionally biased region" description="Low complexity" evidence="1">
    <location>
        <begin position="1"/>
        <end position="22"/>
    </location>
</feature>
<dbReference type="EMBL" id="DF973231">
    <property type="protein sequence ID" value="GAU21465.1"/>
    <property type="molecule type" value="Genomic_DNA"/>
</dbReference>
<gene>
    <name evidence="2" type="ORF">TSUD_241880</name>
</gene>
<evidence type="ECO:0000313" key="2">
    <source>
        <dbReference type="EMBL" id="GAU21465.1"/>
    </source>
</evidence>
<evidence type="ECO:0000313" key="3">
    <source>
        <dbReference type="Proteomes" id="UP000242715"/>
    </source>
</evidence>
<dbReference type="AlphaFoldDB" id="A0A2Z6MF34"/>
<keyword evidence="3" id="KW-1185">Reference proteome</keyword>
<proteinExistence type="predicted"/>